<evidence type="ECO:0000256" key="5">
    <source>
        <dbReference type="HAMAP-Rule" id="MF_00295"/>
    </source>
</evidence>
<evidence type="ECO:0000256" key="3">
    <source>
        <dbReference type="ARBA" id="ARBA00022679"/>
    </source>
</evidence>
<dbReference type="PIRSF" id="PIRSF000450">
    <property type="entry name" value="H_ser_succinyltr"/>
    <property type="match status" value="1"/>
</dbReference>
<evidence type="ECO:0000313" key="7">
    <source>
        <dbReference type="EMBL" id="SKB91470.1"/>
    </source>
</evidence>
<evidence type="ECO:0000256" key="2">
    <source>
        <dbReference type="ARBA" id="ARBA00022605"/>
    </source>
</evidence>
<keyword evidence="8" id="KW-1185">Reference proteome</keyword>
<evidence type="ECO:0000256" key="1">
    <source>
        <dbReference type="ARBA" id="ARBA00022490"/>
    </source>
</evidence>
<dbReference type="InterPro" id="IPR029062">
    <property type="entry name" value="Class_I_gatase-like"/>
</dbReference>
<dbReference type="GO" id="GO:0008899">
    <property type="term" value="F:homoserine O-succinyltransferase activity"/>
    <property type="evidence" value="ECO:0007669"/>
    <property type="project" value="UniProtKB-UniRule"/>
</dbReference>
<dbReference type="GO" id="GO:0019281">
    <property type="term" value="P:L-methionine biosynthetic process from homoserine via O-succinyl-L-homoserine and cystathionine"/>
    <property type="evidence" value="ECO:0007669"/>
    <property type="project" value="InterPro"/>
</dbReference>
<dbReference type="OrthoDB" id="9772423at2"/>
<comment type="pathway">
    <text evidence="5">Amino-acid biosynthesis; L-methionine biosynthesis via de novo pathway; O-acetyl-L-homoserine from L-homoserine: step 1/1.</text>
</comment>
<dbReference type="AlphaFoldDB" id="A0A1T5F5S7"/>
<keyword evidence="5" id="KW-0486">Methionine biosynthesis</keyword>
<keyword evidence="2 5" id="KW-0028">Amino-acid biosynthesis</keyword>
<dbReference type="STRING" id="439228.SAMN06295920_108171"/>
<dbReference type="PANTHER" id="PTHR20919:SF0">
    <property type="entry name" value="HOMOSERINE O-SUCCINYLTRANSFERASE"/>
    <property type="match status" value="1"/>
</dbReference>
<dbReference type="InterPro" id="IPR005697">
    <property type="entry name" value="HST_MetA"/>
</dbReference>
<feature type="active site" description="Acyl-thioester intermediate" evidence="5 6">
    <location>
        <position position="142"/>
    </location>
</feature>
<gene>
    <name evidence="5" type="primary">metAA</name>
    <name evidence="7" type="ORF">SAMN06295920_108171</name>
</gene>
<comment type="similarity">
    <text evidence="5">Belongs to the MetA family.</text>
</comment>
<dbReference type="RefSeq" id="WP_079649528.1">
    <property type="nucleotide sequence ID" value="NZ_FUYM01000008.1"/>
</dbReference>
<accession>A0A1T5F5S7</accession>
<feature type="binding site" evidence="5">
    <location>
        <position position="163"/>
    </location>
    <ligand>
        <name>substrate</name>
    </ligand>
</feature>
<organism evidence="7 8">
    <name type="scientific">Rhizorhabdus histidinilytica</name>
    <dbReference type="NCBI Taxonomy" id="439228"/>
    <lineage>
        <taxon>Bacteria</taxon>
        <taxon>Pseudomonadati</taxon>
        <taxon>Pseudomonadota</taxon>
        <taxon>Alphaproteobacteria</taxon>
        <taxon>Sphingomonadales</taxon>
        <taxon>Sphingomonadaceae</taxon>
        <taxon>Rhizorhabdus</taxon>
    </lineage>
</organism>
<dbReference type="SUPFAM" id="SSF52317">
    <property type="entry name" value="Class I glutamine amidotransferase-like"/>
    <property type="match status" value="1"/>
</dbReference>
<evidence type="ECO:0000313" key="8">
    <source>
        <dbReference type="Proteomes" id="UP000189818"/>
    </source>
</evidence>
<comment type="function">
    <text evidence="5">Transfers an acetyl group from acetyl-CoA to L-homoserine, forming acetyl-L-homoserine.</text>
</comment>
<feature type="site" description="Important for substrate specificity" evidence="5">
    <location>
        <position position="192"/>
    </location>
</feature>
<feature type="active site" evidence="5">
    <location>
        <position position="237"/>
    </location>
</feature>
<dbReference type="PANTHER" id="PTHR20919">
    <property type="entry name" value="HOMOSERINE O-SUCCINYLTRANSFERASE"/>
    <property type="match status" value="1"/>
</dbReference>
<keyword evidence="1 5" id="KW-0963">Cytoplasm</keyword>
<protein>
    <recommendedName>
        <fullName evidence="5">Homoserine O-acetyltransferase</fullName>
        <shortName evidence="5">HAT</shortName>
        <ecNumber evidence="5">2.3.1.31</ecNumber>
    </recommendedName>
    <alternativeName>
        <fullName evidence="5">Homoserine transacetylase</fullName>
        <shortName evidence="5">HTA</shortName>
    </alternativeName>
</protein>
<feature type="site" description="Important for acyl-CoA specificity" evidence="5">
    <location>
        <position position="111"/>
    </location>
</feature>
<comment type="catalytic activity">
    <reaction evidence="5">
        <text>L-homoserine + acetyl-CoA = O-acetyl-L-homoserine + CoA</text>
        <dbReference type="Rhea" id="RHEA:13701"/>
        <dbReference type="ChEBI" id="CHEBI:57287"/>
        <dbReference type="ChEBI" id="CHEBI:57288"/>
        <dbReference type="ChEBI" id="CHEBI:57476"/>
        <dbReference type="ChEBI" id="CHEBI:57716"/>
        <dbReference type="EC" id="2.3.1.31"/>
    </reaction>
</comment>
<name>A0A1T5F5S7_9SPHN</name>
<dbReference type="EC" id="2.3.1.31" evidence="5"/>
<dbReference type="Pfam" id="PF04204">
    <property type="entry name" value="HTS"/>
    <property type="match status" value="1"/>
</dbReference>
<evidence type="ECO:0000256" key="6">
    <source>
        <dbReference type="PIRSR" id="PIRSR000450-1"/>
    </source>
</evidence>
<dbReference type="Gene3D" id="3.40.50.880">
    <property type="match status" value="1"/>
</dbReference>
<feature type="binding site" evidence="5">
    <location>
        <position position="249"/>
    </location>
    <ligand>
        <name>substrate</name>
    </ligand>
</feature>
<dbReference type="HAMAP" id="MF_00295">
    <property type="entry name" value="MetA_acyltransf"/>
    <property type="match status" value="1"/>
</dbReference>
<dbReference type="CDD" id="cd03131">
    <property type="entry name" value="GATase1_HTS"/>
    <property type="match status" value="1"/>
</dbReference>
<feature type="active site" description="Proton acceptor" evidence="5">
    <location>
        <position position="235"/>
    </location>
</feature>
<proteinExistence type="inferred from homology"/>
<dbReference type="Proteomes" id="UP000189818">
    <property type="component" value="Unassembled WGS sequence"/>
</dbReference>
<comment type="subcellular location">
    <subcellularLocation>
        <location evidence="5">Cytoplasm</location>
    </subcellularLocation>
</comment>
<dbReference type="GO" id="GO:0004414">
    <property type="term" value="F:homoserine O-acetyltransferase activity"/>
    <property type="evidence" value="ECO:0007669"/>
    <property type="project" value="UniProtKB-EC"/>
</dbReference>
<dbReference type="UniPathway" id="UPA00051">
    <property type="reaction ID" value="UER00074"/>
</dbReference>
<dbReference type="NCBIfam" id="TIGR01001">
    <property type="entry name" value="metA"/>
    <property type="match status" value="1"/>
</dbReference>
<reference evidence="8" key="1">
    <citation type="submission" date="2017-02" db="EMBL/GenBank/DDBJ databases">
        <authorList>
            <person name="Varghese N."/>
            <person name="Submissions S."/>
        </authorList>
    </citation>
    <scope>NUCLEOTIDE SEQUENCE [LARGE SCALE GENOMIC DNA]</scope>
    <source>
        <strain evidence="8">UM2</strain>
    </source>
</reference>
<comment type="caution">
    <text evidence="5">Lacks conserved residue(s) required for the propagation of feature annotation.</text>
</comment>
<sequence>MPIKIPDDLPARPILEQEGVVVMRRTDAVRQDIRPLRIGLLNLMPNKISTETQIARLLGATPLQVELTLVRMTDHVARHTSADHMAAFYRPWAEVHDERFDGFVITGAPVEHLPFEEVGYWPELCRVLDWTQTHVHSSFTICWAAQAALYHFHGVPKHLLPGKAFGLFRHRNLAPASPYLRGFSDDPCIPVSRWAEVRQSDIPDDSGLKTLLDSAETGPCLLDDPAHRSLHMFNHIEYDTRTLADEFLRDGKGPLPVGYFPGDDPARPPENRWRGHAHLLFGNWINEIYRTTPFDIAAIGGGRPAANDSGPAEAVAG</sequence>
<keyword evidence="4 5" id="KW-0012">Acyltransferase</keyword>
<evidence type="ECO:0000256" key="4">
    <source>
        <dbReference type="ARBA" id="ARBA00023315"/>
    </source>
</evidence>
<feature type="binding site" evidence="5">
    <location>
        <position position="192"/>
    </location>
    <ligand>
        <name>substrate</name>
    </ligand>
</feature>
<dbReference type="EMBL" id="FUYM01000008">
    <property type="protein sequence ID" value="SKB91470.1"/>
    <property type="molecule type" value="Genomic_DNA"/>
</dbReference>
<dbReference type="InterPro" id="IPR033752">
    <property type="entry name" value="MetA_family"/>
</dbReference>
<keyword evidence="3 5" id="KW-0808">Transferase</keyword>
<dbReference type="GO" id="GO:0005737">
    <property type="term" value="C:cytoplasm"/>
    <property type="evidence" value="ECO:0007669"/>
    <property type="project" value="UniProtKB-SubCell"/>
</dbReference>